<dbReference type="Pfam" id="PF13843">
    <property type="entry name" value="DDE_Tnp_1_7"/>
    <property type="match status" value="1"/>
</dbReference>
<dbReference type="STRING" id="37653.A0A0L8H7Y6"/>
<reference evidence="2" key="1">
    <citation type="submission" date="2015-07" db="EMBL/GenBank/DDBJ databases">
        <title>MeaNS - Measles Nucleotide Surveillance Program.</title>
        <authorList>
            <person name="Tran T."/>
            <person name="Druce J."/>
        </authorList>
    </citation>
    <scope>NUCLEOTIDE SEQUENCE</scope>
    <source>
        <strain evidence="2">UCB-OBI-ISO-001</strain>
        <tissue evidence="2">Gonad</tissue>
    </source>
</reference>
<dbReference type="OrthoDB" id="6370142at2759"/>
<name>A0A0L8H7Y6_OCTBM</name>
<sequence length="233" mass="27657">DNQNINRNDKLYKTSSIFNRLLDKFKQLYVPDCDLSLAEGMIPMKNKFSFKQYTKDKPICWEEKFFLLCDSENRYICNTEMYTGRRDDANEIDNLCVTGNLVVRMTNEYARQNYALYTDRFYMSVQLMEYLLVNKDIQLCGTTMTNRKGFPRTLMKRNNEMQRGESEVLFNKNVAVFVWKDKRPIYFISSLFISLPQEHVQRYDANEHRRAPVPCLKAMKEYNAHTTGTDKND</sequence>
<evidence type="ECO:0000313" key="2">
    <source>
        <dbReference type="EMBL" id="KOF85401.1"/>
    </source>
</evidence>
<dbReference type="AlphaFoldDB" id="A0A0L8H7Y6"/>
<dbReference type="InterPro" id="IPR029526">
    <property type="entry name" value="PGBD"/>
</dbReference>
<evidence type="ECO:0000259" key="1">
    <source>
        <dbReference type="Pfam" id="PF13843"/>
    </source>
</evidence>
<dbReference type="PANTHER" id="PTHR46599">
    <property type="entry name" value="PIGGYBAC TRANSPOSABLE ELEMENT-DERIVED PROTEIN 4"/>
    <property type="match status" value="1"/>
</dbReference>
<proteinExistence type="predicted"/>
<feature type="domain" description="PiggyBac transposable element-derived protein" evidence="1">
    <location>
        <begin position="5"/>
        <end position="232"/>
    </location>
</feature>
<dbReference type="PANTHER" id="PTHR46599:SF3">
    <property type="entry name" value="PIGGYBAC TRANSPOSABLE ELEMENT-DERIVED PROTEIN 4"/>
    <property type="match status" value="1"/>
</dbReference>
<gene>
    <name evidence="2" type="ORF">OCBIM_22020380mg</name>
</gene>
<protein>
    <recommendedName>
        <fullName evidence="1">PiggyBac transposable element-derived protein domain-containing protein</fullName>
    </recommendedName>
</protein>
<dbReference type="EMBL" id="KQ418901">
    <property type="protein sequence ID" value="KOF85401.1"/>
    <property type="molecule type" value="Genomic_DNA"/>
</dbReference>
<accession>A0A0L8H7Y6</accession>
<feature type="non-terminal residue" evidence="2">
    <location>
        <position position="1"/>
    </location>
</feature>
<organism evidence="2">
    <name type="scientific">Octopus bimaculoides</name>
    <name type="common">California two-spotted octopus</name>
    <dbReference type="NCBI Taxonomy" id="37653"/>
    <lineage>
        <taxon>Eukaryota</taxon>
        <taxon>Metazoa</taxon>
        <taxon>Spiralia</taxon>
        <taxon>Lophotrochozoa</taxon>
        <taxon>Mollusca</taxon>
        <taxon>Cephalopoda</taxon>
        <taxon>Coleoidea</taxon>
        <taxon>Octopodiformes</taxon>
        <taxon>Octopoda</taxon>
        <taxon>Incirrata</taxon>
        <taxon>Octopodidae</taxon>
        <taxon>Octopus</taxon>
    </lineage>
</organism>